<proteinExistence type="predicted"/>
<sequence>MPIIKVVSFNIEWMNDWFTNDGDIVAFRENFTREGHTSNTKETARRAADTIKEINPDILAIQEGPSRPEELALFIQEYLSEHGTPIYKFILNDSGQQQKTAVLYKPNAVDSLKLTPSTNISNLIEEWMADVDGDEHLEPYQFTRLPLVIDAQIGGDYLQIIVLHTKSNFVNKGKDLWSNLATRQEYVKAALKNRRRNSAESMRVRDYIDKVLLSNLAEKIIILGDLNDGPGMDYFEKNYLSHNTVDVLVGSAFEPEMMFHHAQHDVKNSNRYSAVFDDFVTGEDNKHILLDHILLSPGLSVTSGLRRVPNSGAIHHVEYDNHTVNHGIFRENRPSDHRPVSVILEY</sequence>
<accession>A0A9X7BMZ7</accession>
<dbReference type="AlphaFoldDB" id="A0A9X7BMZ7"/>
<dbReference type="PANTHER" id="PTHR42834">
    <property type="entry name" value="ENDONUCLEASE/EXONUCLEASE/PHOSPHATASE FAMILY PROTEIN (AFU_ORTHOLOGUE AFUA_3G09210)"/>
    <property type="match status" value="1"/>
</dbReference>
<protein>
    <submittedName>
        <fullName evidence="2">Endonuclease</fullName>
    </submittedName>
</protein>
<dbReference type="InterPro" id="IPR036691">
    <property type="entry name" value="Endo/exonu/phosph_ase_sf"/>
</dbReference>
<dbReference type="RefSeq" id="WP_097962106.1">
    <property type="nucleotide sequence ID" value="NZ_NUHS01000052.1"/>
</dbReference>
<dbReference type="Pfam" id="PF03372">
    <property type="entry name" value="Exo_endo_phos"/>
    <property type="match status" value="1"/>
</dbReference>
<dbReference type="SUPFAM" id="SSF56219">
    <property type="entry name" value="DNase I-like"/>
    <property type="match status" value="1"/>
</dbReference>
<comment type="caution">
    <text evidence="2">The sequence shown here is derived from an EMBL/GenBank/DDBJ whole genome shotgun (WGS) entry which is preliminary data.</text>
</comment>
<keyword evidence="2" id="KW-0540">Nuclease</keyword>
<evidence type="ECO:0000259" key="1">
    <source>
        <dbReference type="Pfam" id="PF03372"/>
    </source>
</evidence>
<dbReference type="EMBL" id="NVDU01000040">
    <property type="protein sequence ID" value="PFV29632.1"/>
    <property type="molecule type" value="Genomic_DNA"/>
</dbReference>
<keyword evidence="2" id="KW-0378">Hydrolase</keyword>
<organism evidence="2 3">
    <name type="scientific">Bacillus thuringiensis</name>
    <dbReference type="NCBI Taxonomy" id="1428"/>
    <lineage>
        <taxon>Bacteria</taxon>
        <taxon>Bacillati</taxon>
        <taxon>Bacillota</taxon>
        <taxon>Bacilli</taxon>
        <taxon>Bacillales</taxon>
        <taxon>Bacillaceae</taxon>
        <taxon>Bacillus</taxon>
        <taxon>Bacillus cereus group</taxon>
    </lineage>
</organism>
<keyword evidence="2" id="KW-0255">Endonuclease</keyword>
<name>A0A9X7BMZ7_BACTU</name>
<dbReference type="PANTHER" id="PTHR42834:SF1">
    <property type="entry name" value="ENDONUCLEASE_EXONUCLEASE_PHOSPHATASE FAMILY PROTEIN (AFU_ORTHOLOGUE AFUA_3G09210)"/>
    <property type="match status" value="1"/>
</dbReference>
<dbReference type="Proteomes" id="UP000223366">
    <property type="component" value="Unassembled WGS sequence"/>
</dbReference>
<dbReference type="Gene3D" id="3.60.10.10">
    <property type="entry name" value="Endonuclease/exonuclease/phosphatase"/>
    <property type="match status" value="1"/>
</dbReference>
<evidence type="ECO:0000313" key="2">
    <source>
        <dbReference type="EMBL" id="PFV29632.1"/>
    </source>
</evidence>
<dbReference type="GO" id="GO:0004519">
    <property type="term" value="F:endonuclease activity"/>
    <property type="evidence" value="ECO:0007669"/>
    <property type="project" value="UniProtKB-KW"/>
</dbReference>
<dbReference type="InterPro" id="IPR005135">
    <property type="entry name" value="Endo/exonuclease/phosphatase"/>
</dbReference>
<gene>
    <name evidence="2" type="ORF">COK99_17245</name>
</gene>
<evidence type="ECO:0000313" key="3">
    <source>
        <dbReference type="Proteomes" id="UP000223366"/>
    </source>
</evidence>
<feature type="domain" description="Endonuclease/exonuclease/phosphatase" evidence="1">
    <location>
        <begin position="42"/>
        <end position="337"/>
    </location>
</feature>
<reference evidence="2 3" key="1">
    <citation type="submission" date="2017-09" db="EMBL/GenBank/DDBJ databases">
        <title>Large-scale bioinformatics analysis of Bacillus genomes uncovers conserved roles of natural products in bacterial physiology.</title>
        <authorList>
            <consortium name="Agbiome Team Llc"/>
            <person name="Bleich R.M."/>
            <person name="Grubbs K.J."/>
            <person name="Santa Maria K.C."/>
            <person name="Allen S.E."/>
            <person name="Farag S."/>
            <person name="Shank E.A."/>
            <person name="Bowers A."/>
        </authorList>
    </citation>
    <scope>NUCLEOTIDE SEQUENCE [LARGE SCALE GENOMIC DNA]</scope>
    <source>
        <strain evidence="2 3">AFS060060</strain>
    </source>
</reference>